<dbReference type="InterPro" id="IPR014729">
    <property type="entry name" value="Rossmann-like_a/b/a_fold"/>
</dbReference>
<reference evidence="11" key="2">
    <citation type="journal article" date="2020" name="Front. Microbiol.">
        <title>Genetic Variants of the DSF Quorum Sensing System in Stenotrophomonas maltophilia Influence Virulence and Resistance Phenotypes Among Genotypically Diverse Clinical Isolates.</title>
        <authorList>
            <person name="Yero D."/>
            <person name="Huedo P."/>
            <person name="Conchillo-Sole O."/>
            <person name="Martinez-Servat S."/>
            <person name="Mamat U."/>
            <person name="Coves X."/>
            <person name="Llanas F."/>
            <person name="Roca I."/>
            <person name="Vila J."/>
            <person name="Schaible U.E."/>
            <person name="Daura X."/>
            <person name="Gibert I."/>
        </authorList>
    </citation>
    <scope>NUCLEOTIDE SEQUENCE</scope>
    <source>
        <strain evidence="11">OG156</strain>
    </source>
</reference>
<evidence type="ECO:0000256" key="4">
    <source>
        <dbReference type="ARBA" id="ARBA00022741"/>
    </source>
</evidence>
<dbReference type="EC" id="6.3.4.20" evidence="9"/>
<evidence type="ECO:0000256" key="8">
    <source>
        <dbReference type="ARBA" id="ARBA00037993"/>
    </source>
</evidence>
<evidence type="ECO:0000256" key="7">
    <source>
        <dbReference type="ARBA" id="ARBA00022840"/>
    </source>
</evidence>
<dbReference type="PANTHER" id="PTHR42914">
    <property type="entry name" value="7-CYANO-7-DEAZAGUANINE SYNTHASE"/>
    <property type="match status" value="1"/>
</dbReference>
<dbReference type="Proteomes" id="UP000822271">
    <property type="component" value="Unassembled WGS sequence"/>
</dbReference>
<evidence type="ECO:0000313" key="12">
    <source>
        <dbReference type="Proteomes" id="UP000822271"/>
    </source>
</evidence>
<evidence type="ECO:0000256" key="6">
    <source>
        <dbReference type="ARBA" id="ARBA00022833"/>
    </source>
</evidence>
<dbReference type="EMBL" id="RAUE01000001">
    <property type="protein sequence ID" value="MBA0309449.1"/>
    <property type="molecule type" value="Genomic_DNA"/>
</dbReference>
<comment type="similarity">
    <text evidence="8">Belongs to the QueC family.</text>
</comment>
<dbReference type="PANTHER" id="PTHR42914:SF1">
    <property type="entry name" value="7-CYANO-7-DEAZAGUANINE SYNTHASE"/>
    <property type="match status" value="1"/>
</dbReference>
<organism evidence="11 12">
    <name type="scientific">Stenotrophomonas maltophilia</name>
    <name type="common">Pseudomonas maltophilia</name>
    <name type="synonym">Xanthomonas maltophilia</name>
    <dbReference type="NCBI Taxonomy" id="40324"/>
    <lineage>
        <taxon>Bacteria</taxon>
        <taxon>Pseudomonadati</taxon>
        <taxon>Pseudomonadota</taxon>
        <taxon>Gammaproteobacteria</taxon>
        <taxon>Lysobacterales</taxon>
        <taxon>Lysobacteraceae</taxon>
        <taxon>Stenotrophomonas</taxon>
        <taxon>Stenotrophomonas maltophilia group</taxon>
    </lineage>
</organism>
<keyword evidence="6" id="KW-0862">Zinc</keyword>
<dbReference type="GO" id="GO:0016874">
    <property type="term" value="F:ligase activity"/>
    <property type="evidence" value="ECO:0007669"/>
    <property type="project" value="UniProtKB-KW"/>
</dbReference>
<dbReference type="GO" id="GO:0046872">
    <property type="term" value="F:metal ion binding"/>
    <property type="evidence" value="ECO:0007669"/>
    <property type="project" value="UniProtKB-KW"/>
</dbReference>
<evidence type="ECO:0000256" key="10">
    <source>
        <dbReference type="ARBA" id="ARBA00047890"/>
    </source>
</evidence>
<name>A0A0K2IFX2_STEMA</name>
<evidence type="ECO:0000256" key="1">
    <source>
        <dbReference type="ARBA" id="ARBA00005061"/>
    </source>
</evidence>
<keyword evidence="4" id="KW-0547">Nucleotide-binding</keyword>
<dbReference type="SUPFAM" id="SSF52402">
    <property type="entry name" value="Adenine nucleotide alpha hydrolases-like"/>
    <property type="match status" value="1"/>
</dbReference>
<sequence>MKSALLLSGGMDSIALAWWKRPDMAFTVDYGQLAAAAEVVAARAVSERLQVPHYIIRFDGRELGSGDMAGSTPDVHAPASDWWPYRNQLLLTLAGMKAISLGAQRLWVGTVASDGSHQDGTPRFVDLISKLMQSQEGGMVVEAPAIQLQTSDLVRTSGIPRDLLSWAHSCHKASVACGNCRGCNKYFQVWHELEGYVGDAG</sequence>
<comment type="caution">
    <text evidence="11">The sequence shown here is derived from an EMBL/GenBank/DDBJ whole genome shotgun (WGS) entry which is preliminary data.</text>
</comment>
<evidence type="ECO:0000256" key="9">
    <source>
        <dbReference type="ARBA" id="ARBA00039149"/>
    </source>
</evidence>
<evidence type="ECO:0000256" key="3">
    <source>
        <dbReference type="ARBA" id="ARBA00022723"/>
    </source>
</evidence>
<gene>
    <name evidence="11" type="ORF">D7Y33_00180</name>
</gene>
<dbReference type="GO" id="GO:0008616">
    <property type="term" value="P:tRNA queuosine(34) biosynthetic process"/>
    <property type="evidence" value="ECO:0007669"/>
    <property type="project" value="UniProtKB-KW"/>
</dbReference>
<dbReference type="OrthoDB" id="1426978at2"/>
<comment type="pathway">
    <text evidence="1">Purine metabolism; 7-cyano-7-deazaguanine biosynthesis.</text>
</comment>
<keyword evidence="3" id="KW-0479">Metal-binding</keyword>
<dbReference type="AlphaFoldDB" id="A0A0K2IFX2"/>
<protein>
    <recommendedName>
        <fullName evidence="9">7-cyano-7-deazaguanine synthase</fullName>
        <ecNumber evidence="9">6.3.4.20</ecNumber>
    </recommendedName>
</protein>
<dbReference type="Gene3D" id="3.40.50.620">
    <property type="entry name" value="HUPs"/>
    <property type="match status" value="1"/>
</dbReference>
<keyword evidence="5" id="KW-0671">Queuosine biosynthesis</keyword>
<keyword evidence="7" id="KW-0067">ATP-binding</keyword>
<dbReference type="RefSeq" id="WP_049428619.1">
    <property type="nucleotide sequence ID" value="NZ_CP154630.1"/>
</dbReference>
<reference evidence="11" key="1">
    <citation type="submission" date="2018-09" db="EMBL/GenBank/DDBJ databases">
        <authorList>
            <person name="Groschel M."/>
            <person name="Kohl T."/>
            <person name="Conchillo-Sole O."/>
            <person name="Mamat U."/>
            <person name="Yero D."/>
            <person name="Niemann S."/>
            <person name="Daura X."/>
            <person name="Gibert I."/>
        </authorList>
    </citation>
    <scope>NUCLEOTIDE SEQUENCE</scope>
    <source>
        <strain evidence="11">OG156</strain>
    </source>
</reference>
<evidence type="ECO:0000313" key="11">
    <source>
        <dbReference type="EMBL" id="MBA0309449.1"/>
    </source>
</evidence>
<proteinExistence type="inferred from homology"/>
<accession>A0A0K2IFX2</accession>
<evidence type="ECO:0000256" key="5">
    <source>
        <dbReference type="ARBA" id="ARBA00022785"/>
    </source>
</evidence>
<dbReference type="GO" id="GO:0005524">
    <property type="term" value="F:ATP binding"/>
    <property type="evidence" value="ECO:0007669"/>
    <property type="project" value="UniProtKB-KW"/>
</dbReference>
<keyword evidence="2" id="KW-0436">Ligase</keyword>
<dbReference type="Pfam" id="PF06508">
    <property type="entry name" value="QueC"/>
    <property type="match status" value="1"/>
</dbReference>
<dbReference type="InterPro" id="IPR018317">
    <property type="entry name" value="QueC"/>
</dbReference>
<comment type="catalytic activity">
    <reaction evidence="10">
        <text>7-carboxy-7-carbaguanine + NH4(+) + 2 ATP = 7-cyano-7-carbaguanine + 2 AMP + 2 diphosphate + 2 H(+)</text>
        <dbReference type="Rhea" id="RHEA:27982"/>
        <dbReference type="ChEBI" id="CHEBI:15378"/>
        <dbReference type="ChEBI" id="CHEBI:28938"/>
        <dbReference type="ChEBI" id="CHEBI:30616"/>
        <dbReference type="ChEBI" id="CHEBI:33019"/>
        <dbReference type="ChEBI" id="CHEBI:45075"/>
        <dbReference type="ChEBI" id="CHEBI:61036"/>
        <dbReference type="ChEBI" id="CHEBI:456215"/>
        <dbReference type="EC" id="6.3.4.20"/>
    </reaction>
</comment>
<evidence type="ECO:0000256" key="2">
    <source>
        <dbReference type="ARBA" id="ARBA00022598"/>
    </source>
</evidence>